<accession>A0AAU8B867</accession>
<dbReference type="EMBL" id="PP511754">
    <property type="protein sequence ID" value="XCD07121.1"/>
    <property type="molecule type" value="Genomic_DNA"/>
</dbReference>
<proteinExistence type="predicted"/>
<evidence type="ECO:0000313" key="2">
    <source>
        <dbReference type="EMBL" id="XCD05559.1"/>
    </source>
</evidence>
<reference evidence="3" key="1">
    <citation type="submission" date="2024-03" db="EMBL/GenBank/DDBJ databases">
        <title>Diverse circular DNA viruses in blood, oral, and fecal samples of captive lemurs.</title>
        <authorList>
            <person name="Paietta E.N."/>
            <person name="Kraberger S."/>
            <person name="Lund M.C."/>
            <person name="Custer J.M."/>
            <person name="Vargas K.M."/>
            <person name="Ehmke E.E."/>
            <person name="Yoder A.D."/>
            <person name="Varsani A."/>
        </authorList>
    </citation>
    <scope>NUCLEOTIDE SEQUENCE</scope>
    <source>
        <strain evidence="2">Duke_24FS_105</strain>
        <strain evidence="3">Duke_26_84</strain>
    </source>
</reference>
<evidence type="ECO:0000256" key="1">
    <source>
        <dbReference type="SAM" id="MobiDB-lite"/>
    </source>
</evidence>
<feature type="region of interest" description="Disordered" evidence="1">
    <location>
        <begin position="125"/>
        <end position="144"/>
    </location>
</feature>
<evidence type="ECO:0000313" key="3">
    <source>
        <dbReference type="EMBL" id="XCD07121.1"/>
    </source>
</evidence>
<protein>
    <submittedName>
        <fullName evidence="3">DNA pilot protein</fullName>
    </submittedName>
</protein>
<organism evidence="3">
    <name type="scientific">Dulem virus 129</name>
    <dbReference type="NCBI Taxonomy" id="3145606"/>
    <lineage>
        <taxon>Viruses</taxon>
        <taxon>Monodnaviria</taxon>
        <taxon>Sangervirae</taxon>
        <taxon>Phixviricota</taxon>
        <taxon>Malgrandaviricetes</taxon>
        <taxon>Petitvirales</taxon>
        <taxon>Microviridae</taxon>
        <taxon>Microvirus</taxon>
    </lineage>
</organism>
<dbReference type="EMBL" id="PP511576">
    <property type="protein sequence ID" value="XCD05559.1"/>
    <property type="molecule type" value="Genomic_DNA"/>
</dbReference>
<name>A0AAU8B867_9VIRU</name>
<sequence>MNALTLAGIGSGAALASGAAKAAMSRFGNIAQASSGKMQSTVDGAIDRLTGITRQNTQLSQSMADAANAFTAAQNDQAMKFSAAEAQKNRDWQKMMSDTAHQREVRDLQAAGLNPVLSAMGGNGAAVTSGATASSSSGSGQKGEVDTSLSYGLVSLLSTMLSAQTNLAQTAMSARSNEAIADKNNAMSRLIAEMTGQYKLADTALSGDYSLRKQSMADEAALERTGITAAASRYSADQYLKGAYSSASAAKYAADMNYKIHQDFPNNDISAIFSLVSQLLDGQLDEKVDKLTQRAVTGFNDLQNTMGSAFNSFMEKWHPYIYKHYFYDGSWHLTWKHYDH</sequence>
<feature type="compositionally biased region" description="Low complexity" evidence="1">
    <location>
        <begin position="125"/>
        <end position="139"/>
    </location>
</feature>